<dbReference type="GO" id="GO:0005794">
    <property type="term" value="C:Golgi apparatus"/>
    <property type="evidence" value="ECO:0007669"/>
    <property type="project" value="UniProtKB-ARBA"/>
</dbReference>
<evidence type="ECO:0000313" key="12">
    <source>
        <dbReference type="EMBL" id="KAL3113467.1"/>
    </source>
</evidence>
<dbReference type="Proteomes" id="UP001620626">
    <property type="component" value="Unassembled WGS sequence"/>
</dbReference>
<protein>
    <recommendedName>
        <fullName evidence="11">t-SNARE coiled-coil homology domain-containing protein</fullName>
    </recommendedName>
</protein>
<dbReference type="PROSITE" id="PS00914">
    <property type="entry name" value="SYNTAXIN"/>
    <property type="match status" value="1"/>
</dbReference>
<dbReference type="Pfam" id="PF11416">
    <property type="entry name" value="Syntaxin-5_N"/>
    <property type="match status" value="1"/>
</dbReference>
<proteinExistence type="inferred from homology"/>
<dbReference type="Pfam" id="PF05739">
    <property type="entry name" value="SNARE"/>
    <property type="match status" value="1"/>
</dbReference>
<keyword evidence="4 10" id="KW-0812">Transmembrane</keyword>
<gene>
    <name evidence="12" type="ORF">niasHT_013577</name>
</gene>
<dbReference type="AlphaFoldDB" id="A0ABD2LE22"/>
<keyword evidence="13" id="KW-1185">Reference proteome</keyword>
<evidence type="ECO:0000313" key="13">
    <source>
        <dbReference type="Proteomes" id="UP001620626"/>
    </source>
</evidence>
<name>A0ABD2LE22_9BILA</name>
<dbReference type="PANTHER" id="PTHR19957:SF3">
    <property type="entry name" value="SYNTAXIN-5"/>
    <property type="match status" value="1"/>
</dbReference>
<keyword evidence="6 10" id="KW-1133">Transmembrane helix</keyword>
<dbReference type="InterPro" id="IPR010989">
    <property type="entry name" value="SNARE"/>
</dbReference>
<dbReference type="GO" id="GO:0016192">
    <property type="term" value="P:vesicle-mediated transport"/>
    <property type="evidence" value="ECO:0007669"/>
    <property type="project" value="UniProtKB-ARBA"/>
</dbReference>
<evidence type="ECO:0000256" key="6">
    <source>
        <dbReference type="ARBA" id="ARBA00022989"/>
    </source>
</evidence>
<keyword evidence="5" id="KW-0532">Neurotransmitter transport</keyword>
<dbReference type="InterPro" id="IPR000727">
    <property type="entry name" value="T_SNARE_dom"/>
</dbReference>
<feature type="transmembrane region" description="Helical" evidence="10">
    <location>
        <begin position="427"/>
        <end position="447"/>
    </location>
</feature>
<dbReference type="PANTHER" id="PTHR19957">
    <property type="entry name" value="SYNTAXIN"/>
    <property type="match status" value="1"/>
</dbReference>
<dbReference type="InterPro" id="IPR006012">
    <property type="entry name" value="Syntaxin/epimorphin_CS"/>
</dbReference>
<comment type="subcellular location">
    <subcellularLocation>
        <location evidence="1">Membrane</location>
        <topology evidence="1">Single-pass type IV membrane protein</topology>
    </subcellularLocation>
</comment>
<evidence type="ECO:0000256" key="4">
    <source>
        <dbReference type="ARBA" id="ARBA00022692"/>
    </source>
</evidence>
<dbReference type="SUPFAM" id="SSF47661">
    <property type="entry name" value="t-snare proteins"/>
    <property type="match status" value="1"/>
</dbReference>
<keyword evidence="3" id="KW-0813">Transport</keyword>
<keyword evidence="8 10" id="KW-0472">Membrane</keyword>
<feature type="domain" description="T-SNARE coiled-coil homology" evidence="11">
    <location>
        <begin position="356"/>
        <end position="418"/>
    </location>
</feature>
<dbReference type="InterPro" id="IPR021538">
    <property type="entry name" value="Syntaxin-5_N"/>
</dbReference>
<dbReference type="Gene3D" id="1.20.58.70">
    <property type="match status" value="1"/>
</dbReference>
<dbReference type="CDD" id="cd15844">
    <property type="entry name" value="SNARE_syntaxin5"/>
    <property type="match status" value="1"/>
</dbReference>
<evidence type="ECO:0000256" key="1">
    <source>
        <dbReference type="ARBA" id="ARBA00004211"/>
    </source>
</evidence>
<organism evidence="12 13">
    <name type="scientific">Heterodera trifolii</name>
    <dbReference type="NCBI Taxonomy" id="157864"/>
    <lineage>
        <taxon>Eukaryota</taxon>
        <taxon>Metazoa</taxon>
        <taxon>Ecdysozoa</taxon>
        <taxon>Nematoda</taxon>
        <taxon>Chromadorea</taxon>
        <taxon>Rhabditida</taxon>
        <taxon>Tylenchina</taxon>
        <taxon>Tylenchomorpha</taxon>
        <taxon>Tylenchoidea</taxon>
        <taxon>Heteroderidae</taxon>
        <taxon>Heteroderinae</taxon>
        <taxon>Heterodera</taxon>
    </lineage>
</organism>
<evidence type="ECO:0000256" key="9">
    <source>
        <dbReference type="SAM" id="MobiDB-lite"/>
    </source>
</evidence>
<evidence type="ECO:0000256" key="5">
    <source>
        <dbReference type="ARBA" id="ARBA00022775"/>
    </source>
</evidence>
<accession>A0ABD2LE22</accession>
<evidence type="ECO:0000256" key="2">
    <source>
        <dbReference type="ARBA" id="ARBA00009063"/>
    </source>
</evidence>
<comment type="similarity">
    <text evidence="2">Belongs to the syntaxin family.</text>
</comment>
<sequence length="448" mass="50170">MSELPFYSTEARRRHNNNNNTNNISLNGSADFEGTSHILPSNPLHGPSVPSSPQQRSKHPHATQPIPSSSFANLSSLIAPAASNFWNIAQNSIQSFTDQISNDITADSINSKSLSFIENNNNLLCPTEMPFRDRTAEFRTVAKSCQLRQQPNGYMGKSERDKIVNSSIQFNQLAKRIGRDLSMTCAKMEKLAQLAKKKSLFDDRAGEVEELSQIIKQDITGLNKQIANLQQLATHRISGGSSVSLRQEQQSQNHSKLVVVGLQSKLANISKNFQNVLEIRTENLKFKRERREKFSQSAAIPSNLPPSTSNGQMGSLLLHDEMASASSGSSTFALDMDKLEQQRVQEQTTLLLDDTEQFHQSRFNAMESIESSISELGTIFRQLATLVSEQGEMITRIDSNVEESSLNVEAAHHELLKYFNNISRNRWLIIKVFGVLMAFFVFFVIFLT</sequence>
<evidence type="ECO:0000256" key="3">
    <source>
        <dbReference type="ARBA" id="ARBA00022448"/>
    </source>
</evidence>
<keyword evidence="7" id="KW-0175">Coiled coil</keyword>
<feature type="region of interest" description="Disordered" evidence="9">
    <location>
        <begin position="1"/>
        <end position="68"/>
    </location>
</feature>
<dbReference type="GO" id="GO:0006836">
    <property type="term" value="P:neurotransmitter transport"/>
    <property type="evidence" value="ECO:0007669"/>
    <property type="project" value="UniProtKB-KW"/>
</dbReference>
<dbReference type="InterPro" id="IPR045242">
    <property type="entry name" value="Syntaxin"/>
</dbReference>
<evidence type="ECO:0000256" key="10">
    <source>
        <dbReference type="SAM" id="Phobius"/>
    </source>
</evidence>
<reference evidence="12 13" key="1">
    <citation type="submission" date="2024-10" db="EMBL/GenBank/DDBJ databases">
        <authorList>
            <person name="Kim D."/>
        </authorList>
    </citation>
    <scope>NUCLEOTIDE SEQUENCE [LARGE SCALE GENOMIC DNA]</scope>
    <source>
        <strain evidence="12">BH-2024</strain>
    </source>
</reference>
<dbReference type="PROSITE" id="PS50192">
    <property type="entry name" value="T_SNARE"/>
    <property type="match status" value="1"/>
</dbReference>
<dbReference type="EMBL" id="JBICBT010000446">
    <property type="protein sequence ID" value="KAL3113467.1"/>
    <property type="molecule type" value="Genomic_DNA"/>
</dbReference>
<dbReference type="GO" id="GO:0016020">
    <property type="term" value="C:membrane"/>
    <property type="evidence" value="ECO:0007669"/>
    <property type="project" value="UniProtKB-SubCell"/>
</dbReference>
<evidence type="ECO:0000256" key="8">
    <source>
        <dbReference type="ARBA" id="ARBA00023136"/>
    </source>
</evidence>
<evidence type="ECO:0000256" key="7">
    <source>
        <dbReference type="ARBA" id="ARBA00023054"/>
    </source>
</evidence>
<evidence type="ECO:0000259" key="11">
    <source>
        <dbReference type="PROSITE" id="PS50192"/>
    </source>
</evidence>
<dbReference type="SMART" id="SM00397">
    <property type="entry name" value="t_SNARE"/>
    <property type="match status" value="1"/>
</dbReference>
<comment type="caution">
    <text evidence="12">The sequence shown here is derived from an EMBL/GenBank/DDBJ whole genome shotgun (WGS) entry which is preliminary data.</text>
</comment>